<dbReference type="EMBL" id="WNYA01000012">
    <property type="protein sequence ID" value="KAG8551076.1"/>
    <property type="molecule type" value="Genomic_DNA"/>
</dbReference>
<dbReference type="AlphaFoldDB" id="A0AAV6ZWN9"/>
<accession>A0AAV6ZWN9</accession>
<sequence>MPKCPPPSGPVMGLWRRPMSACVDSSVVVFQDNWGKSTLDIIDGLTGDRHTAMCGQSLSHSTLQSWPVLLMALLHLACHEAAQMWASDYWDSSPYLQAPLDIGA</sequence>
<gene>
    <name evidence="1" type="ORF">GDO81_018439</name>
</gene>
<proteinExistence type="predicted"/>
<evidence type="ECO:0000313" key="1">
    <source>
        <dbReference type="EMBL" id="KAG8551076.1"/>
    </source>
</evidence>
<dbReference type="Proteomes" id="UP000824782">
    <property type="component" value="Unassembled WGS sequence"/>
</dbReference>
<protein>
    <submittedName>
        <fullName evidence="1">Uncharacterized protein</fullName>
    </submittedName>
</protein>
<comment type="caution">
    <text evidence="1">The sequence shown here is derived from an EMBL/GenBank/DDBJ whole genome shotgun (WGS) entry which is preliminary data.</text>
</comment>
<reference evidence="1" key="1">
    <citation type="thesis" date="2020" institute="ProQuest LLC" country="789 East Eisenhower Parkway, Ann Arbor, MI, USA">
        <title>Comparative Genomics and Chromosome Evolution.</title>
        <authorList>
            <person name="Mudd A.B."/>
        </authorList>
    </citation>
    <scope>NUCLEOTIDE SEQUENCE</scope>
    <source>
        <strain evidence="1">237g6f4</strain>
        <tissue evidence="1">Blood</tissue>
    </source>
</reference>
<organism evidence="1 2">
    <name type="scientific">Engystomops pustulosus</name>
    <name type="common">Tungara frog</name>
    <name type="synonym">Physalaemus pustulosus</name>
    <dbReference type="NCBI Taxonomy" id="76066"/>
    <lineage>
        <taxon>Eukaryota</taxon>
        <taxon>Metazoa</taxon>
        <taxon>Chordata</taxon>
        <taxon>Craniata</taxon>
        <taxon>Vertebrata</taxon>
        <taxon>Euteleostomi</taxon>
        <taxon>Amphibia</taxon>
        <taxon>Batrachia</taxon>
        <taxon>Anura</taxon>
        <taxon>Neobatrachia</taxon>
        <taxon>Hyloidea</taxon>
        <taxon>Leptodactylidae</taxon>
        <taxon>Leiuperinae</taxon>
        <taxon>Engystomops</taxon>
    </lineage>
</organism>
<evidence type="ECO:0000313" key="2">
    <source>
        <dbReference type="Proteomes" id="UP000824782"/>
    </source>
</evidence>
<keyword evidence="2" id="KW-1185">Reference proteome</keyword>
<name>A0AAV6ZWN9_ENGPU</name>